<name>A0A6J5MWC8_9CAUD</name>
<accession>A0A6J5MWC8</accession>
<feature type="non-terminal residue" evidence="1">
    <location>
        <position position="1"/>
    </location>
</feature>
<proteinExistence type="predicted"/>
<dbReference type="EMBL" id="LR796543">
    <property type="protein sequence ID" value="CAB4150642.1"/>
    <property type="molecule type" value="Genomic_DNA"/>
</dbReference>
<evidence type="ECO:0000313" key="1">
    <source>
        <dbReference type="EMBL" id="CAB4150642.1"/>
    </source>
</evidence>
<gene>
    <name evidence="1" type="ORF">UFOVP571_60</name>
</gene>
<sequence length="192" mass="20436">SGSKANSTKYYEFAITNGTINDAGFDISPTGANIPSGYKGSYRGMVKTDSSGNILPFKQTKNKTLLTSPITEYSGTVGATYTNLTSSNVPLKSEIEAIVNLYLDVAPGEPNGRAIIFKDLISGQQKQGIMLRPVSGGTAVTMYGVMPDVIIGINSSGQFQYKSQDASTGIDTLTTGTFQIKLNGWIDNNIKL</sequence>
<organism evidence="1">
    <name type="scientific">uncultured Caudovirales phage</name>
    <dbReference type="NCBI Taxonomy" id="2100421"/>
    <lineage>
        <taxon>Viruses</taxon>
        <taxon>Duplodnaviria</taxon>
        <taxon>Heunggongvirae</taxon>
        <taxon>Uroviricota</taxon>
        <taxon>Caudoviricetes</taxon>
        <taxon>Peduoviridae</taxon>
        <taxon>Maltschvirus</taxon>
        <taxon>Maltschvirus maltsch</taxon>
    </lineage>
</organism>
<reference evidence="1" key="1">
    <citation type="submission" date="2020-04" db="EMBL/GenBank/DDBJ databases">
        <authorList>
            <person name="Chiriac C."/>
            <person name="Salcher M."/>
            <person name="Ghai R."/>
            <person name="Kavagutti S V."/>
        </authorList>
    </citation>
    <scope>NUCLEOTIDE SEQUENCE</scope>
</reference>
<protein>
    <submittedName>
        <fullName evidence="1">Uncharacterized protein</fullName>
    </submittedName>
</protein>